<dbReference type="Proteomes" id="UP000016536">
    <property type="component" value="Unassembled WGS sequence"/>
</dbReference>
<proteinExistence type="predicted"/>
<accession>U1QR52</accession>
<evidence type="ECO:0000313" key="2">
    <source>
        <dbReference type="Proteomes" id="UP000016536"/>
    </source>
</evidence>
<comment type="caution">
    <text evidence="1">The sequence shown here is derived from an EMBL/GenBank/DDBJ whole genome shotgun (WGS) entry which is preliminary data.</text>
</comment>
<organism evidence="1 2">
    <name type="scientific">Actinomyces johnsonii F0542</name>
    <dbReference type="NCBI Taxonomy" id="1321818"/>
    <lineage>
        <taxon>Bacteria</taxon>
        <taxon>Bacillati</taxon>
        <taxon>Actinomycetota</taxon>
        <taxon>Actinomycetes</taxon>
        <taxon>Actinomycetales</taxon>
        <taxon>Actinomycetaceae</taxon>
        <taxon>Actinomyces</taxon>
    </lineage>
</organism>
<name>U1QR52_9ACTO</name>
<reference evidence="1 2" key="1">
    <citation type="submission" date="2013-08" db="EMBL/GenBank/DDBJ databases">
        <authorList>
            <person name="Weinstock G."/>
            <person name="Sodergren E."/>
            <person name="Wylie T."/>
            <person name="Fulton L."/>
            <person name="Fulton R."/>
            <person name="Fronick C."/>
            <person name="O'Laughlin M."/>
            <person name="Godfrey J."/>
            <person name="Miner T."/>
            <person name="Herter B."/>
            <person name="Appelbaum E."/>
            <person name="Cordes M."/>
            <person name="Lek S."/>
            <person name="Wollam A."/>
            <person name="Pepin K.H."/>
            <person name="Palsikar V.B."/>
            <person name="Mitreva M."/>
            <person name="Wilson R.K."/>
        </authorList>
    </citation>
    <scope>NUCLEOTIDE SEQUENCE [LARGE SCALE GENOMIC DNA]</scope>
    <source>
        <strain evidence="1 2">F0542</strain>
    </source>
</reference>
<keyword evidence="2" id="KW-1185">Reference proteome</keyword>
<evidence type="ECO:0000313" key="1">
    <source>
        <dbReference type="EMBL" id="ERH24129.1"/>
    </source>
</evidence>
<dbReference type="PATRIC" id="fig|1321818.3.peg.1231"/>
<gene>
    <name evidence="1" type="ORF">HMPREF1979_01467</name>
</gene>
<dbReference type="AlphaFoldDB" id="U1QR52"/>
<protein>
    <submittedName>
        <fullName evidence="1">Uncharacterized protein</fullName>
    </submittedName>
</protein>
<dbReference type="EMBL" id="AWSE01000069">
    <property type="protein sequence ID" value="ERH24129.1"/>
    <property type="molecule type" value="Genomic_DNA"/>
</dbReference>
<sequence length="337" mass="38654">MYEEDDSLFFSREQNVRGVLFWDTDGLFHIGYQTRRDDTPTATLSTPHQDVALRWLICRIANRYREKQKWPYLLPLRNIPGFASGWTAEQTSEQTVLYSIKATGRLIRPNGTPVDMDMTTTFPHAPELAALSHLMHLTPDQVLDAYLTPNGEPLNHLLEHGNPIATMGQDFQHLTQARGGRTIPREDGFIFPNTYSDWVPHFWIEDGCWRFGHTERGEKRPAEILSTDRDIVLRWIALELLNIVRFNKGWPSILTYKTDPALLPGWQVQKLYDDYGRLISPDNIHLPMVMSTVFPRHKELNTLSHLMPLTLTQEINSFLAEDGGNLHDALDPTPAST</sequence>
<dbReference type="RefSeq" id="WP_021608051.1">
    <property type="nucleotide sequence ID" value="NZ_KE951848.1"/>
</dbReference>
<dbReference type="HOGENOM" id="CLU_822921_0_0_11"/>